<sequence length="258" mass="28158">MNRSYKLLHIAIKAGEIILQSGGEAYRVEETMRRICYSFNMNQADCFVTPTGIMLSIIDKNGETYSVVKRISTRTVNLEKISMVNDLSRSILPKKLTLDEVNDKLNQISNMKGFSSRVLVIAASFVAGFFTLLFGGNIKDFFVSLVIGLIIKITFTFLNKIQINEFFINSLCGAIASFIAILSIKLNIGHDADKIIIGSIMILVPGLLITNAIRDTISGDLVSGISRAVEAFFIAIAIAVGSGLVIKIWSLVSGGIII</sequence>
<feature type="transmembrane region" description="Helical" evidence="7">
    <location>
        <begin position="196"/>
        <end position="217"/>
    </location>
</feature>
<evidence type="ECO:0000313" key="10">
    <source>
        <dbReference type="Proteomes" id="UP001144612"/>
    </source>
</evidence>
<feature type="transmembrane region" description="Helical" evidence="7">
    <location>
        <begin position="114"/>
        <end position="135"/>
    </location>
</feature>
<dbReference type="PANTHER" id="PTHR34390">
    <property type="entry name" value="UPF0442 PROTEIN YJJB-RELATED"/>
    <property type="match status" value="1"/>
</dbReference>
<proteinExistence type="inferred from homology"/>
<dbReference type="Pfam" id="PF06738">
    <property type="entry name" value="ThrE"/>
    <property type="match status" value="1"/>
</dbReference>
<dbReference type="EMBL" id="JAPQFJ010000007">
    <property type="protein sequence ID" value="MCY6958567.1"/>
    <property type="molecule type" value="Genomic_DNA"/>
</dbReference>
<evidence type="ECO:0000256" key="3">
    <source>
        <dbReference type="ARBA" id="ARBA00022692"/>
    </source>
</evidence>
<dbReference type="RefSeq" id="WP_268060987.1">
    <property type="nucleotide sequence ID" value="NZ_JAPQFJ010000007.1"/>
</dbReference>
<reference evidence="9" key="1">
    <citation type="submission" date="2022-12" db="EMBL/GenBank/DDBJ databases">
        <title>Clostridium sp. nov., isolated from industrial wastewater.</title>
        <authorList>
            <person name="Jiayan W."/>
        </authorList>
    </citation>
    <scope>NUCLEOTIDE SEQUENCE</scope>
    <source>
        <strain evidence="9">ZC22-4</strain>
    </source>
</reference>
<feature type="domain" description="Threonine/serine exporter-like N-terminal" evidence="8">
    <location>
        <begin position="10"/>
        <end position="248"/>
    </location>
</feature>
<evidence type="ECO:0000256" key="2">
    <source>
        <dbReference type="ARBA" id="ARBA00022475"/>
    </source>
</evidence>
<evidence type="ECO:0000256" key="4">
    <source>
        <dbReference type="ARBA" id="ARBA00022989"/>
    </source>
</evidence>
<name>A0ABT4D8D4_9CLOT</name>
<evidence type="ECO:0000259" key="8">
    <source>
        <dbReference type="Pfam" id="PF06738"/>
    </source>
</evidence>
<comment type="subcellular location">
    <subcellularLocation>
        <location evidence="1">Cell membrane</location>
        <topology evidence="1">Multi-pass membrane protein</topology>
    </subcellularLocation>
</comment>
<keyword evidence="4 7" id="KW-1133">Transmembrane helix</keyword>
<keyword evidence="3 7" id="KW-0812">Transmembrane</keyword>
<dbReference type="Proteomes" id="UP001144612">
    <property type="component" value="Unassembled WGS sequence"/>
</dbReference>
<dbReference type="InterPro" id="IPR050539">
    <property type="entry name" value="ThrE_Dicarb/AminoAcid_Exp"/>
</dbReference>
<evidence type="ECO:0000313" key="9">
    <source>
        <dbReference type="EMBL" id="MCY6958567.1"/>
    </source>
</evidence>
<evidence type="ECO:0000256" key="7">
    <source>
        <dbReference type="SAM" id="Phobius"/>
    </source>
</evidence>
<keyword evidence="10" id="KW-1185">Reference proteome</keyword>
<dbReference type="InterPro" id="IPR010619">
    <property type="entry name" value="ThrE-like_N"/>
</dbReference>
<feature type="transmembrane region" description="Helical" evidence="7">
    <location>
        <begin position="166"/>
        <end position="184"/>
    </location>
</feature>
<organism evidence="9 10">
    <name type="scientific">Clostridium brassicae</name>
    <dbReference type="NCBI Taxonomy" id="2999072"/>
    <lineage>
        <taxon>Bacteria</taxon>
        <taxon>Bacillati</taxon>
        <taxon>Bacillota</taxon>
        <taxon>Clostridia</taxon>
        <taxon>Eubacteriales</taxon>
        <taxon>Clostridiaceae</taxon>
        <taxon>Clostridium</taxon>
    </lineage>
</organism>
<accession>A0ABT4D8D4</accession>
<comment type="caution">
    <text evidence="9">The sequence shown here is derived from an EMBL/GenBank/DDBJ whole genome shotgun (WGS) entry which is preliminary data.</text>
</comment>
<gene>
    <name evidence="9" type="ORF">OW729_08125</name>
</gene>
<keyword evidence="2" id="KW-1003">Cell membrane</keyword>
<evidence type="ECO:0000256" key="5">
    <source>
        <dbReference type="ARBA" id="ARBA00023136"/>
    </source>
</evidence>
<evidence type="ECO:0000256" key="1">
    <source>
        <dbReference type="ARBA" id="ARBA00004651"/>
    </source>
</evidence>
<feature type="transmembrane region" description="Helical" evidence="7">
    <location>
        <begin position="229"/>
        <end position="252"/>
    </location>
</feature>
<dbReference type="PANTHER" id="PTHR34390:SF2">
    <property type="entry name" value="SUCCINATE TRANSPORTER SUBUNIT YJJP-RELATED"/>
    <property type="match status" value="1"/>
</dbReference>
<protein>
    <submittedName>
        <fullName evidence="9">Threonine/serine exporter family protein</fullName>
    </submittedName>
</protein>
<keyword evidence="5 7" id="KW-0472">Membrane</keyword>
<comment type="similarity">
    <text evidence="6">Belongs to the ThrE exporter (TC 2.A.79) family.</text>
</comment>
<evidence type="ECO:0000256" key="6">
    <source>
        <dbReference type="ARBA" id="ARBA00034125"/>
    </source>
</evidence>